<comment type="caution">
    <text evidence="2">The sequence shown here is derived from an EMBL/GenBank/DDBJ whole genome shotgun (WGS) entry which is preliminary data.</text>
</comment>
<evidence type="ECO:0000313" key="3">
    <source>
        <dbReference type="Proteomes" id="UP001210925"/>
    </source>
</evidence>
<evidence type="ECO:0000313" key="2">
    <source>
        <dbReference type="EMBL" id="KAJ3255803.1"/>
    </source>
</evidence>
<dbReference type="EMBL" id="JADGKB010000060">
    <property type="protein sequence ID" value="KAJ3255803.1"/>
    <property type="molecule type" value="Genomic_DNA"/>
</dbReference>
<dbReference type="GO" id="GO:0006355">
    <property type="term" value="P:regulation of DNA-templated transcription"/>
    <property type="evidence" value="ECO:0007669"/>
    <property type="project" value="InterPro"/>
</dbReference>
<dbReference type="Proteomes" id="UP001210925">
    <property type="component" value="Unassembled WGS sequence"/>
</dbReference>
<dbReference type="AlphaFoldDB" id="A0AAD5UHJ0"/>
<dbReference type="Gene3D" id="1.10.246.20">
    <property type="entry name" value="Coactivator CBP, KIX domain"/>
    <property type="match status" value="1"/>
</dbReference>
<keyword evidence="1" id="KW-0539">Nucleus</keyword>
<proteinExistence type="predicted"/>
<keyword evidence="3" id="KW-1185">Reference proteome</keyword>
<sequence>MPYVNIDNAPITKGSLLHKLSMTFEGTHKHTYFHDSYAMPNIYQKQTIKRAQDGPYIQIEVQEGKPARKERSGPFVQLGAAEQEKLLKKATKKKSFSYTEKLVQIDMEISSEGKKSNEKDQMYSPRSEPQYLPYTDWKREMKRTDRYFIISELATLIANQLPNVYTNVEQASKDIEHSVYESSRSRQEYCTRIREQILAIRRGEIPRNKEVEVVLGHLREIQKYLAGNGLKQEFLKLADIEYAIKRIGIKLFEFRQNSFY</sequence>
<protein>
    <submittedName>
        <fullName evidence="2">Uncharacterized protein</fullName>
    </submittedName>
</protein>
<name>A0AAD5UHJ0_9FUNG</name>
<evidence type="ECO:0000256" key="1">
    <source>
        <dbReference type="ARBA" id="ARBA00023242"/>
    </source>
</evidence>
<accession>A0AAD5UHJ0</accession>
<gene>
    <name evidence="2" type="ORF">HK103_006061</name>
</gene>
<reference evidence="2" key="1">
    <citation type="submission" date="2020-05" db="EMBL/GenBank/DDBJ databases">
        <title>Phylogenomic resolution of chytrid fungi.</title>
        <authorList>
            <person name="Stajich J.E."/>
            <person name="Amses K."/>
            <person name="Simmons R."/>
            <person name="Seto K."/>
            <person name="Myers J."/>
            <person name="Bonds A."/>
            <person name="Quandt C.A."/>
            <person name="Barry K."/>
            <person name="Liu P."/>
            <person name="Grigoriev I."/>
            <person name="Longcore J.E."/>
            <person name="James T.Y."/>
        </authorList>
    </citation>
    <scope>NUCLEOTIDE SEQUENCE</scope>
    <source>
        <strain evidence="2">PLAUS21</strain>
    </source>
</reference>
<dbReference type="InterPro" id="IPR036529">
    <property type="entry name" value="KIX_dom_sf"/>
</dbReference>
<dbReference type="GO" id="GO:0003712">
    <property type="term" value="F:transcription coregulator activity"/>
    <property type="evidence" value="ECO:0007669"/>
    <property type="project" value="InterPro"/>
</dbReference>
<organism evidence="2 3">
    <name type="scientific">Boothiomyces macroporosus</name>
    <dbReference type="NCBI Taxonomy" id="261099"/>
    <lineage>
        <taxon>Eukaryota</taxon>
        <taxon>Fungi</taxon>
        <taxon>Fungi incertae sedis</taxon>
        <taxon>Chytridiomycota</taxon>
        <taxon>Chytridiomycota incertae sedis</taxon>
        <taxon>Chytridiomycetes</taxon>
        <taxon>Rhizophydiales</taxon>
        <taxon>Terramycetaceae</taxon>
        <taxon>Boothiomyces</taxon>
    </lineage>
</organism>